<dbReference type="EMBL" id="JBBPDW010000011">
    <property type="protein sequence ID" value="KAK7548240.1"/>
    <property type="molecule type" value="Genomic_DNA"/>
</dbReference>
<reference evidence="2 3" key="1">
    <citation type="submission" date="2024-04" db="EMBL/GenBank/DDBJ databases">
        <title>Phyllosticta paracitricarpa is synonymous to the EU quarantine fungus P. citricarpa based on phylogenomic analyses.</title>
        <authorList>
            <consortium name="Lawrence Berkeley National Laboratory"/>
            <person name="Van Ingen-Buijs V.A."/>
            <person name="Van Westerhoven A.C."/>
            <person name="Haridas S."/>
            <person name="Skiadas P."/>
            <person name="Martin F."/>
            <person name="Groenewald J.Z."/>
            <person name="Crous P.W."/>
            <person name="Seidl M.F."/>
        </authorList>
    </citation>
    <scope>NUCLEOTIDE SEQUENCE [LARGE SCALE GENOMIC DNA]</scope>
    <source>
        <strain evidence="2 3">CBS 122670</strain>
    </source>
</reference>
<feature type="signal peptide" evidence="1">
    <location>
        <begin position="1"/>
        <end position="32"/>
    </location>
</feature>
<keyword evidence="1" id="KW-0732">Signal</keyword>
<evidence type="ECO:0000256" key="1">
    <source>
        <dbReference type="SAM" id="SignalP"/>
    </source>
</evidence>
<organism evidence="2 3">
    <name type="scientific">Phyllosticta citricarpa</name>
    <dbReference type="NCBI Taxonomy" id="55181"/>
    <lineage>
        <taxon>Eukaryota</taxon>
        <taxon>Fungi</taxon>
        <taxon>Dikarya</taxon>
        <taxon>Ascomycota</taxon>
        <taxon>Pezizomycotina</taxon>
        <taxon>Dothideomycetes</taxon>
        <taxon>Dothideomycetes incertae sedis</taxon>
        <taxon>Botryosphaeriales</taxon>
        <taxon>Phyllostictaceae</taxon>
        <taxon>Phyllosticta</taxon>
    </lineage>
</organism>
<sequence length="147" mass="16632">MRPPHTHTHKHTHLSPPLLSLSLQLLLPPSHSLSFSFSQLAGWLDRWLGSTSTSWTGWDGWDGKAPLSTAVVGPPPHCERTVRARRRGRVKSKCFWRQAPNSSCLRASEGAYLRDELLLSLPSCTCDRSQSRSRKEMGKWRCEEEKG</sequence>
<evidence type="ECO:0000313" key="2">
    <source>
        <dbReference type="EMBL" id="KAK7548240.1"/>
    </source>
</evidence>
<protein>
    <submittedName>
        <fullName evidence="2">Uncharacterized protein</fullName>
    </submittedName>
</protein>
<name>A0ABR1MFX4_9PEZI</name>
<proteinExistence type="predicted"/>
<comment type="caution">
    <text evidence="2">The sequence shown here is derived from an EMBL/GenBank/DDBJ whole genome shotgun (WGS) entry which is preliminary data.</text>
</comment>
<feature type="chain" id="PRO_5046698699" evidence="1">
    <location>
        <begin position="33"/>
        <end position="147"/>
    </location>
</feature>
<accession>A0ABR1MFX4</accession>
<gene>
    <name evidence="2" type="ORF">IWX46DRAFT_597683</name>
</gene>
<keyword evidence="3" id="KW-1185">Reference proteome</keyword>
<dbReference type="Proteomes" id="UP001365128">
    <property type="component" value="Unassembled WGS sequence"/>
</dbReference>
<evidence type="ECO:0000313" key="3">
    <source>
        <dbReference type="Proteomes" id="UP001365128"/>
    </source>
</evidence>